<evidence type="ECO:0000313" key="7">
    <source>
        <dbReference type="EMBL" id="VDN99188.1"/>
    </source>
</evidence>
<dbReference type="SUPFAM" id="SSF57667">
    <property type="entry name" value="beta-beta-alpha zinc fingers"/>
    <property type="match status" value="1"/>
</dbReference>
<protein>
    <submittedName>
        <fullName evidence="9">C2H2-type domain-containing protein</fullName>
    </submittedName>
</protein>
<dbReference type="InterPro" id="IPR036236">
    <property type="entry name" value="Znf_C2H2_sf"/>
</dbReference>
<keyword evidence="3 5" id="KW-0863">Zinc-finger</keyword>
<keyword evidence="2" id="KW-0677">Repeat</keyword>
<dbReference type="Proteomes" id="UP000278807">
    <property type="component" value="Unassembled WGS sequence"/>
</dbReference>
<organism evidence="9">
    <name type="scientific">Rodentolepis nana</name>
    <name type="common">Dwarf tapeworm</name>
    <name type="synonym">Hymenolepis nana</name>
    <dbReference type="NCBI Taxonomy" id="102285"/>
    <lineage>
        <taxon>Eukaryota</taxon>
        <taxon>Metazoa</taxon>
        <taxon>Spiralia</taxon>
        <taxon>Lophotrochozoa</taxon>
        <taxon>Platyhelminthes</taxon>
        <taxon>Cestoda</taxon>
        <taxon>Eucestoda</taxon>
        <taxon>Cyclophyllidea</taxon>
        <taxon>Hymenolepididae</taxon>
        <taxon>Rodentolepis</taxon>
    </lineage>
</organism>
<dbReference type="SMART" id="SM00355">
    <property type="entry name" value="ZnF_C2H2"/>
    <property type="match status" value="3"/>
</dbReference>
<evidence type="ECO:0000256" key="4">
    <source>
        <dbReference type="ARBA" id="ARBA00022833"/>
    </source>
</evidence>
<dbReference type="GO" id="GO:0000977">
    <property type="term" value="F:RNA polymerase II transcription regulatory region sequence-specific DNA binding"/>
    <property type="evidence" value="ECO:0007669"/>
    <property type="project" value="TreeGrafter"/>
</dbReference>
<evidence type="ECO:0000313" key="8">
    <source>
        <dbReference type="Proteomes" id="UP000278807"/>
    </source>
</evidence>
<sequence>MNFPDSTIDSLIELVWTENIDEYHLDALKEWGHPLSKLNMLEATYEPSKALKNRYHIMVCFNILLNTSFTVPYKCPSCPATFEERRLLETHYELTHGDGIARFCFRCGKGFATSQSYQRHCQSVHEQRKPVRNHACEQCNMAFASTQALKTHITRKHPGHFLISLILLPSRGKG</sequence>
<reference evidence="7 8" key="2">
    <citation type="submission" date="2018-11" db="EMBL/GenBank/DDBJ databases">
        <authorList>
            <consortium name="Pathogen Informatics"/>
        </authorList>
    </citation>
    <scope>NUCLEOTIDE SEQUENCE [LARGE SCALE GENOMIC DNA]</scope>
</reference>
<evidence type="ECO:0000313" key="9">
    <source>
        <dbReference type="WBParaSite" id="HNAJ_0000333001-mRNA-1"/>
    </source>
</evidence>
<feature type="domain" description="C2H2-type" evidence="6">
    <location>
        <begin position="102"/>
        <end position="130"/>
    </location>
</feature>
<feature type="domain" description="C2H2-type" evidence="6">
    <location>
        <begin position="73"/>
        <end position="96"/>
    </location>
</feature>
<dbReference type="PANTHER" id="PTHR24379">
    <property type="entry name" value="KRAB AND ZINC FINGER DOMAIN-CONTAINING"/>
    <property type="match status" value="1"/>
</dbReference>
<keyword evidence="8" id="KW-1185">Reference proteome</keyword>
<dbReference type="PROSITE" id="PS50157">
    <property type="entry name" value="ZINC_FINGER_C2H2_2"/>
    <property type="match status" value="3"/>
</dbReference>
<dbReference type="InterPro" id="IPR013087">
    <property type="entry name" value="Znf_C2H2_type"/>
</dbReference>
<name>A0A0R3T8E2_RODNA</name>
<dbReference type="OrthoDB" id="5803930at2759"/>
<dbReference type="PROSITE" id="PS00028">
    <property type="entry name" value="ZINC_FINGER_C2H2_1"/>
    <property type="match status" value="3"/>
</dbReference>
<gene>
    <name evidence="7" type="ORF">HNAJ_LOCUS3329</name>
</gene>
<dbReference type="GO" id="GO:0008270">
    <property type="term" value="F:zinc ion binding"/>
    <property type="evidence" value="ECO:0007669"/>
    <property type="project" value="UniProtKB-KW"/>
</dbReference>
<keyword evidence="4" id="KW-0862">Zinc</keyword>
<feature type="domain" description="C2H2-type" evidence="6">
    <location>
        <begin position="134"/>
        <end position="159"/>
    </location>
</feature>
<accession>A0A0R3T8E2</accession>
<dbReference type="PANTHER" id="PTHR24379:SF127">
    <property type="entry name" value="BLOODY FINGERS-RELATED"/>
    <property type="match status" value="1"/>
</dbReference>
<dbReference type="GO" id="GO:0005634">
    <property type="term" value="C:nucleus"/>
    <property type="evidence" value="ECO:0007669"/>
    <property type="project" value="TreeGrafter"/>
</dbReference>
<reference evidence="9" key="1">
    <citation type="submission" date="2017-02" db="UniProtKB">
        <authorList>
            <consortium name="WormBaseParasite"/>
        </authorList>
    </citation>
    <scope>IDENTIFICATION</scope>
</reference>
<evidence type="ECO:0000259" key="6">
    <source>
        <dbReference type="PROSITE" id="PS50157"/>
    </source>
</evidence>
<evidence type="ECO:0000256" key="1">
    <source>
        <dbReference type="ARBA" id="ARBA00022723"/>
    </source>
</evidence>
<dbReference type="GO" id="GO:0000981">
    <property type="term" value="F:DNA-binding transcription factor activity, RNA polymerase II-specific"/>
    <property type="evidence" value="ECO:0007669"/>
    <property type="project" value="TreeGrafter"/>
</dbReference>
<dbReference type="STRING" id="102285.A0A0R3T8E2"/>
<evidence type="ECO:0000256" key="3">
    <source>
        <dbReference type="ARBA" id="ARBA00022771"/>
    </source>
</evidence>
<evidence type="ECO:0000256" key="2">
    <source>
        <dbReference type="ARBA" id="ARBA00022737"/>
    </source>
</evidence>
<dbReference type="Gene3D" id="3.30.160.60">
    <property type="entry name" value="Classic Zinc Finger"/>
    <property type="match status" value="2"/>
</dbReference>
<dbReference type="AlphaFoldDB" id="A0A0R3T8E2"/>
<dbReference type="EMBL" id="UZAE01001912">
    <property type="protein sequence ID" value="VDN99188.1"/>
    <property type="molecule type" value="Genomic_DNA"/>
</dbReference>
<dbReference type="WBParaSite" id="HNAJ_0000333001-mRNA-1">
    <property type="protein sequence ID" value="HNAJ_0000333001-mRNA-1"/>
    <property type="gene ID" value="HNAJ_0000333001"/>
</dbReference>
<proteinExistence type="predicted"/>
<keyword evidence="1" id="KW-0479">Metal-binding</keyword>
<evidence type="ECO:0000256" key="5">
    <source>
        <dbReference type="PROSITE-ProRule" id="PRU00042"/>
    </source>
</evidence>